<comment type="caution">
    <text evidence="11">The sequence shown here is derived from an EMBL/GenBank/DDBJ whole genome shotgun (WGS) entry which is preliminary data.</text>
</comment>
<dbReference type="Proteomes" id="UP000537039">
    <property type="component" value="Unassembled WGS sequence"/>
</dbReference>
<dbReference type="Gene3D" id="3.30.40.10">
    <property type="entry name" value="Zinc/RING finger domain, C3HC4 (zinc finger)"/>
    <property type="match status" value="1"/>
</dbReference>
<dbReference type="CDD" id="cd16475">
    <property type="entry name" value="RING-H2_RNF121-like"/>
    <property type="match status" value="1"/>
</dbReference>
<evidence type="ECO:0000256" key="5">
    <source>
        <dbReference type="ARBA" id="ARBA00022833"/>
    </source>
</evidence>
<protein>
    <submittedName>
        <fullName evidence="11">RN175 protein</fullName>
    </submittedName>
</protein>
<keyword evidence="12" id="KW-1185">Reference proteome</keyword>
<evidence type="ECO:0000256" key="7">
    <source>
        <dbReference type="ARBA" id="ARBA00023136"/>
    </source>
</evidence>
<dbReference type="InterPro" id="IPR013083">
    <property type="entry name" value="Znf_RING/FYVE/PHD"/>
</dbReference>
<dbReference type="GO" id="GO:0000139">
    <property type="term" value="C:Golgi membrane"/>
    <property type="evidence" value="ECO:0007669"/>
    <property type="project" value="TreeGrafter"/>
</dbReference>
<dbReference type="InterPro" id="IPR001841">
    <property type="entry name" value="Znf_RING"/>
</dbReference>
<feature type="non-terminal residue" evidence="11">
    <location>
        <position position="1"/>
    </location>
</feature>
<keyword evidence="6 9" id="KW-1133">Transmembrane helix</keyword>
<evidence type="ECO:0000256" key="3">
    <source>
        <dbReference type="ARBA" id="ARBA00022723"/>
    </source>
</evidence>
<dbReference type="PANTHER" id="PTHR13407">
    <property type="entry name" value="RNF121 PROTEIN"/>
    <property type="match status" value="1"/>
</dbReference>
<dbReference type="PANTHER" id="PTHR13407:SF2">
    <property type="entry name" value="RING FINGER PROTEIN 175"/>
    <property type="match status" value="1"/>
</dbReference>
<name>A0A7L0B8G3_9AVES</name>
<organism evidence="11 12">
    <name type="scientific">Ciconia maguari</name>
    <dbReference type="NCBI Taxonomy" id="52777"/>
    <lineage>
        <taxon>Eukaryota</taxon>
        <taxon>Metazoa</taxon>
        <taxon>Chordata</taxon>
        <taxon>Craniata</taxon>
        <taxon>Vertebrata</taxon>
        <taxon>Euteleostomi</taxon>
        <taxon>Archelosauria</taxon>
        <taxon>Archosauria</taxon>
        <taxon>Dinosauria</taxon>
        <taxon>Saurischia</taxon>
        <taxon>Theropoda</taxon>
        <taxon>Coelurosauria</taxon>
        <taxon>Aves</taxon>
        <taxon>Neognathae</taxon>
        <taxon>Neoaves</taxon>
        <taxon>Aequornithes</taxon>
        <taxon>Ciconiiformes</taxon>
        <taxon>Ciconiidae</taxon>
        <taxon>Ciconia</taxon>
    </lineage>
</organism>
<reference evidence="11 12" key="1">
    <citation type="submission" date="2019-09" db="EMBL/GenBank/DDBJ databases">
        <title>Bird 10,000 Genomes (B10K) Project - Family phase.</title>
        <authorList>
            <person name="Zhang G."/>
        </authorList>
    </citation>
    <scope>NUCLEOTIDE SEQUENCE [LARGE SCALE GENOMIC DNA]</scope>
    <source>
        <strain evidence="11">B10K-DU-001-47</strain>
        <tissue evidence="11">Muscle</tissue>
    </source>
</reference>
<evidence type="ECO:0000259" key="10">
    <source>
        <dbReference type="PROSITE" id="PS50089"/>
    </source>
</evidence>
<dbReference type="GO" id="GO:0061630">
    <property type="term" value="F:ubiquitin protein ligase activity"/>
    <property type="evidence" value="ECO:0007669"/>
    <property type="project" value="TreeGrafter"/>
</dbReference>
<proteinExistence type="predicted"/>
<dbReference type="GO" id="GO:0008270">
    <property type="term" value="F:zinc ion binding"/>
    <property type="evidence" value="ECO:0007669"/>
    <property type="project" value="UniProtKB-KW"/>
</dbReference>
<dbReference type="SMART" id="SM00184">
    <property type="entry name" value="RING"/>
    <property type="match status" value="1"/>
</dbReference>
<evidence type="ECO:0000256" key="6">
    <source>
        <dbReference type="ARBA" id="ARBA00022989"/>
    </source>
</evidence>
<keyword evidence="5" id="KW-0862">Zinc</keyword>
<evidence type="ECO:0000313" key="12">
    <source>
        <dbReference type="Proteomes" id="UP000537039"/>
    </source>
</evidence>
<evidence type="ECO:0000256" key="1">
    <source>
        <dbReference type="ARBA" id="ARBA00004141"/>
    </source>
</evidence>
<dbReference type="EMBL" id="VXAE01017988">
    <property type="protein sequence ID" value="NXJ43587.1"/>
    <property type="molecule type" value="Genomic_DNA"/>
</dbReference>
<accession>A0A7L0B8G3</accession>
<dbReference type="GO" id="GO:0036503">
    <property type="term" value="P:ERAD pathway"/>
    <property type="evidence" value="ECO:0007669"/>
    <property type="project" value="TreeGrafter"/>
</dbReference>
<feature type="transmembrane region" description="Helical" evidence="9">
    <location>
        <begin position="53"/>
        <end position="75"/>
    </location>
</feature>
<gene>
    <name evidence="11" type="primary">Rnf175</name>
    <name evidence="11" type="ORF">CICMAG_R12269</name>
</gene>
<evidence type="ECO:0000256" key="4">
    <source>
        <dbReference type="ARBA" id="ARBA00022771"/>
    </source>
</evidence>
<feature type="transmembrane region" description="Helical" evidence="9">
    <location>
        <begin position="154"/>
        <end position="173"/>
    </location>
</feature>
<dbReference type="AlphaFoldDB" id="A0A7L0B8G3"/>
<comment type="subcellular location">
    <subcellularLocation>
        <location evidence="1">Membrane</location>
        <topology evidence="1">Multi-pass membrane protein</topology>
    </subcellularLocation>
</comment>
<evidence type="ECO:0000313" key="11">
    <source>
        <dbReference type="EMBL" id="NXJ43587.1"/>
    </source>
</evidence>
<dbReference type="InterPro" id="IPR040176">
    <property type="entry name" value="RNF121/RNF175"/>
</dbReference>
<keyword evidence="4 8" id="KW-0863">Zinc-finger</keyword>
<keyword evidence="2 9" id="KW-0812">Transmembrane</keyword>
<dbReference type="SUPFAM" id="SSF57850">
    <property type="entry name" value="RING/U-box"/>
    <property type="match status" value="1"/>
</dbReference>
<evidence type="ECO:0000256" key="8">
    <source>
        <dbReference type="PROSITE-ProRule" id="PRU00175"/>
    </source>
</evidence>
<dbReference type="FunFam" id="3.30.40.10:FF:000074">
    <property type="entry name" value="Ring finger protein 121"/>
    <property type="match status" value="1"/>
</dbReference>
<feature type="transmembrane region" description="Helical" evidence="9">
    <location>
        <begin position="28"/>
        <end position="46"/>
    </location>
</feature>
<keyword evidence="3" id="KW-0479">Metal-binding</keyword>
<evidence type="ECO:0000256" key="9">
    <source>
        <dbReference type="SAM" id="Phobius"/>
    </source>
</evidence>
<evidence type="ECO:0000256" key="2">
    <source>
        <dbReference type="ARBA" id="ARBA00022692"/>
    </source>
</evidence>
<feature type="transmembrane region" description="Helical" evidence="9">
    <location>
        <begin position="109"/>
        <end position="142"/>
    </location>
</feature>
<dbReference type="PROSITE" id="PS50089">
    <property type="entry name" value="ZF_RING_2"/>
    <property type="match status" value="1"/>
</dbReference>
<feature type="transmembrane region" description="Helical" evidence="9">
    <location>
        <begin position="284"/>
        <end position="306"/>
    </location>
</feature>
<keyword evidence="7 9" id="KW-0472">Membrane</keyword>
<feature type="non-terminal residue" evidence="11">
    <location>
        <position position="309"/>
    </location>
</feature>
<dbReference type="GO" id="GO:0005789">
    <property type="term" value="C:endoplasmic reticulum membrane"/>
    <property type="evidence" value="ECO:0007669"/>
    <property type="project" value="TreeGrafter"/>
</dbReference>
<feature type="domain" description="RING-type" evidence="10">
    <location>
        <begin position="202"/>
        <end position="251"/>
    </location>
</feature>
<sequence>LSTEEQWKLQHRKMHAKHHGCESTHMEMVLVLIATLVVAQIVLVHWKQRHCQSYNVVTLLQMRVVPLYFTIRLYWWRSLSMWGMLSVTTSYITFRATRKPLSGRTPHYVLFCWFCLVLGVFCYAIGIVGYLAIMFTIFGFHLFFRIESDDSMDFAVTLFFYGLYYGVMGGEFAEICSDYMASTIGFYNISGIPTRNLSNEICAVCGQKIFVDINEEGIIENTYQLSCNHMFHESCIHGWCIVGKNQTCPYCPEKVDLKRMLSNPYPLPNKCGNTHILYGQLLDWLCYLVVWQPVVIGIVQGIIYSLGLE</sequence>
<feature type="transmembrane region" description="Helical" evidence="9">
    <location>
        <begin position="81"/>
        <end position="97"/>
    </location>
</feature>